<keyword evidence="1" id="KW-1133">Transmembrane helix</keyword>
<dbReference type="AlphaFoldDB" id="A0A233V7U0"/>
<reference evidence="3" key="1">
    <citation type="submission" date="2017-04" db="EMBL/GenBank/DDBJ databases">
        <title>Finegoldia magna isolated from orthopedic joint implant-associated infections.</title>
        <authorList>
            <person name="Bjorklund S."/>
            <person name="Bruggemann H."/>
            <person name="Jensen A."/>
            <person name="Hellmark B."/>
            <person name="Soderquist B."/>
        </authorList>
    </citation>
    <scope>NUCLEOTIDE SEQUENCE [LARGE SCALE GENOMIC DNA]</scope>
    <source>
        <strain evidence="3">CCUG 54800</strain>
    </source>
</reference>
<feature type="transmembrane region" description="Helical" evidence="1">
    <location>
        <begin position="6"/>
        <end position="25"/>
    </location>
</feature>
<evidence type="ECO:0000313" key="3">
    <source>
        <dbReference type="Proteomes" id="UP000215413"/>
    </source>
</evidence>
<feature type="transmembrane region" description="Helical" evidence="1">
    <location>
        <begin position="84"/>
        <end position="106"/>
    </location>
</feature>
<sequence length="182" mass="21040">MKSILINVIIAIPIIYILLLLSRIFKELGHLVMYKILFKDDNYKITIGYGKKIIQTKRWSIRRIPFLSKITFGNKFQEGTFRSLITHVSGGLGTILYLICLIPLIYLVNKKPEVITIMNSKILPMAILRTIQIVLFTLYFTVLPLQIPYLPYGGYVSDGVYVINDLRSIKKRKEQKNINMNS</sequence>
<dbReference type="Proteomes" id="UP000215413">
    <property type="component" value="Unassembled WGS sequence"/>
</dbReference>
<keyword evidence="1" id="KW-0472">Membrane</keyword>
<feature type="transmembrane region" description="Helical" evidence="1">
    <location>
        <begin position="126"/>
        <end position="145"/>
    </location>
</feature>
<gene>
    <name evidence="2" type="ORF">B9N49_02070</name>
</gene>
<name>A0A233V7U0_FINMA</name>
<evidence type="ECO:0000256" key="1">
    <source>
        <dbReference type="SAM" id="Phobius"/>
    </source>
</evidence>
<accession>A0A233V7U0</accession>
<proteinExistence type="predicted"/>
<evidence type="ECO:0000313" key="2">
    <source>
        <dbReference type="EMBL" id="OXZ28463.1"/>
    </source>
</evidence>
<dbReference type="RefSeq" id="WP_094205314.1">
    <property type="nucleotide sequence ID" value="NZ_NDYC01000010.1"/>
</dbReference>
<dbReference type="EMBL" id="NDYC01000010">
    <property type="protein sequence ID" value="OXZ28463.1"/>
    <property type="molecule type" value="Genomic_DNA"/>
</dbReference>
<keyword evidence="1" id="KW-0812">Transmembrane</keyword>
<protein>
    <submittedName>
        <fullName evidence="2">Uncharacterized protein</fullName>
    </submittedName>
</protein>
<organism evidence="2 3">
    <name type="scientific">Finegoldia magna</name>
    <name type="common">Peptostreptococcus magnus</name>
    <dbReference type="NCBI Taxonomy" id="1260"/>
    <lineage>
        <taxon>Bacteria</taxon>
        <taxon>Bacillati</taxon>
        <taxon>Bacillota</taxon>
        <taxon>Tissierellia</taxon>
        <taxon>Tissierellales</taxon>
        <taxon>Peptoniphilaceae</taxon>
        <taxon>Finegoldia</taxon>
    </lineage>
</organism>
<comment type="caution">
    <text evidence="2">The sequence shown here is derived from an EMBL/GenBank/DDBJ whole genome shotgun (WGS) entry which is preliminary data.</text>
</comment>